<name>A0A410MGT3_9BACI</name>
<dbReference type="PANTHER" id="PTHR43833">
    <property type="entry name" value="POTASSIUM CHANNEL PROTEIN 2-RELATED-RELATED"/>
    <property type="match status" value="1"/>
</dbReference>
<evidence type="ECO:0000256" key="2">
    <source>
        <dbReference type="SAM" id="Phobius"/>
    </source>
</evidence>
<dbReference type="InterPro" id="IPR003148">
    <property type="entry name" value="RCK_N"/>
</dbReference>
<comment type="subcellular location">
    <subcellularLocation>
        <location evidence="1">Cell membrane</location>
        <topology evidence="1">Multi-pass membrane protein</topology>
    </subcellularLocation>
</comment>
<evidence type="ECO:0000313" key="5">
    <source>
        <dbReference type="Proteomes" id="UP000287756"/>
    </source>
</evidence>
<dbReference type="PANTHER" id="PTHR43833:SF9">
    <property type="entry name" value="POTASSIUM CHANNEL PROTEIN YUGO-RELATED"/>
    <property type="match status" value="1"/>
</dbReference>
<dbReference type="PROSITE" id="PS51201">
    <property type="entry name" value="RCK_N"/>
    <property type="match status" value="1"/>
</dbReference>
<protein>
    <submittedName>
        <fullName evidence="4">Ion transporter</fullName>
    </submittedName>
</protein>
<dbReference type="GO" id="GO:0006813">
    <property type="term" value="P:potassium ion transport"/>
    <property type="evidence" value="ECO:0007669"/>
    <property type="project" value="InterPro"/>
</dbReference>
<proteinExistence type="predicted"/>
<dbReference type="EMBL" id="CP026118">
    <property type="protein sequence ID" value="QAS53893.1"/>
    <property type="molecule type" value="Genomic_DNA"/>
</dbReference>
<dbReference type="RefSeq" id="WP_128526165.1">
    <property type="nucleotide sequence ID" value="NZ_CANLVY010000006.1"/>
</dbReference>
<dbReference type="Pfam" id="PF07885">
    <property type="entry name" value="Ion_trans_2"/>
    <property type="match status" value="1"/>
</dbReference>
<evidence type="ECO:0000313" key="4">
    <source>
        <dbReference type="EMBL" id="QAS53893.1"/>
    </source>
</evidence>
<evidence type="ECO:0000259" key="3">
    <source>
        <dbReference type="PROSITE" id="PS51201"/>
    </source>
</evidence>
<dbReference type="Pfam" id="PF02254">
    <property type="entry name" value="TrkA_N"/>
    <property type="match status" value="1"/>
</dbReference>
<organism evidence="4 5">
    <name type="scientific">Halobacillus litoralis</name>
    <dbReference type="NCBI Taxonomy" id="45668"/>
    <lineage>
        <taxon>Bacteria</taxon>
        <taxon>Bacillati</taxon>
        <taxon>Bacillota</taxon>
        <taxon>Bacilli</taxon>
        <taxon>Bacillales</taxon>
        <taxon>Bacillaceae</taxon>
        <taxon>Halobacillus</taxon>
    </lineage>
</organism>
<dbReference type="AlphaFoldDB" id="A0A410MGT3"/>
<feature type="transmembrane region" description="Helical" evidence="2">
    <location>
        <begin position="17"/>
        <end position="37"/>
    </location>
</feature>
<feature type="transmembrane region" description="Helical" evidence="2">
    <location>
        <begin position="73"/>
        <end position="94"/>
    </location>
</feature>
<keyword evidence="2" id="KW-1133">Transmembrane helix</keyword>
<gene>
    <name evidence="4" type="ORF">HLI_17605</name>
</gene>
<dbReference type="Gene3D" id="3.40.50.720">
    <property type="entry name" value="NAD(P)-binding Rossmann-like Domain"/>
    <property type="match status" value="1"/>
</dbReference>
<keyword evidence="2" id="KW-0812">Transmembrane</keyword>
<keyword evidence="2" id="KW-0472">Membrane</keyword>
<sequence length="341" mass="38559">MLILRRFFLKMVKVNNYVLFVTSALLILLSTILIVIVENDTFPTLFDGFWWVMTTVTTVGYGDYYPVSVAGRSIAIILYVLGIGLIGVVIGKIIDGLAMFRKKRLEGDIVYKDSGHFVIIGWSQKAFYAVKEMMETNKDCEIVIIDQLKEAPILTENIHYIKGDGSDLQTLEKANVTQARAVLIFADDRMDNDQMADGKTLLIASSIESIAPGIHTIVEVMEEKHIKNFKHAKIDEFIVSNETISSLAVRSAFRKGVSGIYSQLLKRSVGEDLFYIPLRSHWIQYRDAFQELLNEGATLIADRNDLAINRKLDEKIPVDAELYVVCNHSTYEEILNKGEHQ</sequence>
<feature type="domain" description="RCK N-terminal" evidence="3">
    <location>
        <begin position="114"/>
        <end position="239"/>
    </location>
</feature>
<dbReference type="GO" id="GO:0005886">
    <property type="term" value="C:plasma membrane"/>
    <property type="evidence" value="ECO:0007669"/>
    <property type="project" value="UniProtKB-SubCell"/>
</dbReference>
<dbReference type="KEGG" id="hli:HLI_17605"/>
<reference evidence="4 5" key="1">
    <citation type="submission" date="2018-01" db="EMBL/GenBank/DDBJ databases">
        <title>The whole genome sequencing and assembly of Halobacillus litoralis ERB031 strain.</title>
        <authorList>
            <person name="Lee S.-J."/>
            <person name="Park M.-K."/>
            <person name="Kim J.-Y."/>
            <person name="Lee Y.-J."/>
            <person name="Yi H."/>
            <person name="Bahn Y.-S."/>
            <person name="Kim J.F."/>
            <person name="Lee D.-W."/>
        </authorList>
    </citation>
    <scope>NUCLEOTIDE SEQUENCE [LARGE SCALE GENOMIC DNA]</scope>
    <source>
        <strain evidence="4 5">ERB 031</strain>
    </source>
</reference>
<dbReference type="Gene3D" id="1.10.287.70">
    <property type="match status" value="1"/>
</dbReference>
<feature type="transmembrane region" description="Helical" evidence="2">
    <location>
        <begin position="49"/>
        <end position="67"/>
    </location>
</feature>
<dbReference type="InterPro" id="IPR036291">
    <property type="entry name" value="NAD(P)-bd_dom_sf"/>
</dbReference>
<dbReference type="InterPro" id="IPR050721">
    <property type="entry name" value="Trk_Ktr_HKT_K-transport"/>
</dbReference>
<dbReference type="OrthoDB" id="9785285at2"/>
<dbReference type="SUPFAM" id="SSF51735">
    <property type="entry name" value="NAD(P)-binding Rossmann-fold domains"/>
    <property type="match status" value="1"/>
</dbReference>
<evidence type="ECO:0000256" key="1">
    <source>
        <dbReference type="ARBA" id="ARBA00004651"/>
    </source>
</evidence>
<accession>A0A410MGT3</accession>
<dbReference type="InterPro" id="IPR013099">
    <property type="entry name" value="K_chnl_dom"/>
</dbReference>
<dbReference type="SUPFAM" id="SSF81324">
    <property type="entry name" value="Voltage-gated potassium channels"/>
    <property type="match status" value="1"/>
</dbReference>
<dbReference type="Proteomes" id="UP000287756">
    <property type="component" value="Chromosome"/>
</dbReference>